<evidence type="ECO:0000313" key="2">
    <source>
        <dbReference type="EMBL" id="TDF99189.1"/>
    </source>
</evidence>
<keyword evidence="3" id="KW-1185">Reference proteome</keyword>
<dbReference type="SUPFAM" id="SSF101386">
    <property type="entry name" value="all-alpha NTP pyrophosphatases"/>
    <property type="match status" value="1"/>
</dbReference>
<reference evidence="2 3" key="1">
    <citation type="submission" date="2019-03" db="EMBL/GenBank/DDBJ databases">
        <title>This is whole genome sequence of Paenibacillus sp MS74 strain.</title>
        <authorList>
            <person name="Trinh H.N."/>
        </authorList>
    </citation>
    <scope>NUCLEOTIDE SEQUENCE [LARGE SCALE GENOMIC DNA]</scope>
    <source>
        <strain evidence="2 3">MS74</strain>
    </source>
</reference>
<accession>A0A4R5KTG7</accession>
<organism evidence="2 3">
    <name type="scientific">Paenibacillus piri</name>
    <dbReference type="NCBI Taxonomy" id="2547395"/>
    <lineage>
        <taxon>Bacteria</taxon>
        <taxon>Bacillati</taxon>
        <taxon>Bacillota</taxon>
        <taxon>Bacilli</taxon>
        <taxon>Bacillales</taxon>
        <taxon>Paenibacillaceae</taxon>
        <taxon>Paenibacillus</taxon>
    </lineage>
</organism>
<dbReference type="PANTHER" id="PTHR42702:SF1">
    <property type="entry name" value="REGULATORY PROTEIN FOR BETA-LACTAMASE"/>
    <property type="match status" value="1"/>
</dbReference>
<name>A0A4R5KTG7_9BACL</name>
<dbReference type="EMBL" id="SMRT01000002">
    <property type="protein sequence ID" value="TDF99189.1"/>
    <property type="molecule type" value="Genomic_DNA"/>
</dbReference>
<sequence length="121" mass="14424">MISDDLHVLYFGKRIYCREGGKALKEAVTLRGLQQYIKQTDHHPDRKHHYFYKLIEETGELSEVLRKNRRLKDTGTIKGTIEEELYDVLYYVAALANVYDIDLEQCFALKEEINKRKWKKE</sequence>
<protein>
    <recommendedName>
        <fullName evidence="1">NTP pyrophosphohydrolase MazG-like domain-containing protein</fullName>
    </recommendedName>
</protein>
<comment type="caution">
    <text evidence="2">The sequence shown here is derived from an EMBL/GenBank/DDBJ whole genome shotgun (WGS) entry which is preliminary data.</text>
</comment>
<dbReference type="InterPro" id="IPR004518">
    <property type="entry name" value="MazG-like_dom"/>
</dbReference>
<evidence type="ECO:0000313" key="3">
    <source>
        <dbReference type="Proteomes" id="UP000295636"/>
    </source>
</evidence>
<proteinExistence type="predicted"/>
<dbReference type="Pfam" id="PF03819">
    <property type="entry name" value="MazG"/>
    <property type="match status" value="1"/>
</dbReference>
<feature type="domain" description="NTP pyrophosphohydrolase MazG-like" evidence="1">
    <location>
        <begin position="50"/>
        <end position="109"/>
    </location>
</feature>
<evidence type="ECO:0000259" key="1">
    <source>
        <dbReference type="Pfam" id="PF03819"/>
    </source>
</evidence>
<dbReference type="Gene3D" id="1.10.287.1080">
    <property type="entry name" value="MazG-like"/>
    <property type="match status" value="1"/>
</dbReference>
<dbReference type="Proteomes" id="UP000295636">
    <property type="component" value="Unassembled WGS sequence"/>
</dbReference>
<dbReference type="PANTHER" id="PTHR42702">
    <property type="entry name" value="NUCLEOTIDE PYROPHOSPHOHYDROLASE"/>
    <property type="match status" value="1"/>
</dbReference>
<gene>
    <name evidence="2" type="ORF">E1757_04820</name>
</gene>
<dbReference type="OrthoDB" id="9791898at2"/>
<dbReference type="AlphaFoldDB" id="A0A4R5KTG7"/>